<dbReference type="EMBL" id="JBHSOD010000005">
    <property type="protein sequence ID" value="MFC5884515.1"/>
    <property type="molecule type" value="Genomic_DNA"/>
</dbReference>
<gene>
    <name evidence="2" type="ORF">ACFP0N_05860</name>
</gene>
<protein>
    <submittedName>
        <fullName evidence="2">Uncharacterized protein</fullName>
    </submittedName>
</protein>
<accession>A0ABW1ESH2</accession>
<evidence type="ECO:0000313" key="2">
    <source>
        <dbReference type="EMBL" id="MFC5884515.1"/>
    </source>
</evidence>
<dbReference type="Proteomes" id="UP001596067">
    <property type="component" value="Unassembled WGS sequence"/>
</dbReference>
<proteinExistence type="predicted"/>
<organism evidence="2 3">
    <name type="scientific">Kitasatospora aburaviensis</name>
    <dbReference type="NCBI Taxonomy" id="67265"/>
    <lineage>
        <taxon>Bacteria</taxon>
        <taxon>Bacillati</taxon>
        <taxon>Actinomycetota</taxon>
        <taxon>Actinomycetes</taxon>
        <taxon>Kitasatosporales</taxon>
        <taxon>Streptomycetaceae</taxon>
        <taxon>Kitasatospora</taxon>
    </lineage>
</organism>
<reference evidence="3" key="1">
    <citation type="journal article" date="2019" name="Int. J. Syst. Evol. Microbiol.">
        <title>The Global Catalogue of Microorganisms (GCM) 10K type strain sequencing project: providing services to taxonomists for standard genome sequencing and annotation.</title>
        <authorList>
            <consortium name="The Broad Institute Genomics Platform"/>
            <consortium name="The Broad Institute Genome Sequencing Center for Infectious Disease"/>
            <person name="Wu L."/>
            <person name="Ma J."/>
        </authorList>
    </citation>
    <scope>NUCLEOTIDE SEQUENCE [LARGE SCALE GENOMIC DNA]</scope>
    <source>
        <strain evidence="3">CGMCC 4.1469</strain>
    </source>
</reference>
<comment type="caution">
    <text evidence="2">The sequence shown here is derived from an EMBL/GenBank/DDBJ whole genome shotgun (WGS) entry which is preliminary data.</text>
</comment>
<feature type="region of interest" description="Disordered" evidence="1">
    <location>
        <begin position="1"/>
        <end position="25"/>
    </location>
</feature>
<evidence type="ECO:0000256" key="1">
    <source>
        <dbReference type="SAM" id="MobiDB-lite"/>
    </source>
</evidence>
<evidence type="ECO:0000313" key="3">
    <source>
        <dbReference type="Proteomes" id="UP001596067"/>
    </source>
</evidence>
<name>A0ABW1ESH2_9ACTN</name>
<sequence>MTGLSDTSRWREAYTQTPLRADSPEAIASVFGTYLGPGADGPLPGGDPAP</sequence>
<dbReference type="RefSeq" id="WP_313763616.1">
    <property type="nucleotide sequence ID" value="NZ_BAAAVH010000087.1"/>
</dbReference>
<keyword evidence="3" id="KW-1185">Reference proteome</keyword>